<name>A0A9D4E7Y9_DREPO</name>
<dbReference type="EMBL" id="JAIWYP010000009">
    <property type="protein sequence ID" value="KAH3773342.1"/>
    <property type="molecule type" value="Genomic_DNA"/>
</dbReference>
<evidence type="ECO:0000313" key="5">
    <source>
        <dbReference type="Proteomes" id="UP000828390"/>
    </source>
</evidence>
<reference evidence="4" key="1">
    <citation type="journal article" date="2019" name="bioRxiv">
        <title>The Genome of the Zebra Mussel, Dreissena polymorpha: A Resource for Invasive Species Research.</title>
        <authorList>
            <person name="McCartney M.A."/>
            <person name="Auch B."/>
            <person name="Kono T."/>
            <person name="Mallez S."/>
            <person name="Zhang Y."/>
            <person name="Obille A."/>
            <person name="Becker A."/>
            <person name="Abrahante J.E."/>
            <person name="Garbe J."/>
            <person name="Badalamenti J.P."/>
            <person name="Herman A."/>
            <person name="Mangelson H."/>
            <person name="Liachko I."/>
            <person name="Sullivan S."/>
            <person name="Sone E.D."/>
            <person name="Koren S."/>
            <person name="Silverstein K.A.T."/>
            <person name="Beckman K.B."/>
            <person name="Gohl D.M."/>
        </authorList>
    </citation>
    <scope>NUCLEOTIDE SEQUENCE</scope>
    <source>
        <strain evidence="4">Duluth1</strain>
        <tissue evidence="4">Whole animal</tissue>
    </source>
</reference>
<dbReference type="AlphaFoldDB" id="A0A9D4E7Y9"/>
<dbReference type="Pfam" id="PF13359">
    <property type="entry name" value="DDE_Tnp_4"/>
    <property type="match status" value="1"/>
</dbReference>
<comment type="caution">
    <text evidence="4">The sequence shown here is derived from an EMBL/GenBank/DDBJ whole genome shotgun (WGS) entry which is preliminary data.</text>
</comment>
<sequence length="54" mass="6090">MDPSLEEDIYVNRKGSHSINVQRAFYALDNVIDVVAKWPGSSHDSRISQNCGIR</sequence>
<feature type="domain" description="DDE Tnp4" evidence="3">
    <location>
        <begin position="6"/>
        <end position="53"/>
    </location>
</feature>
<comment type="cofactor">
    <cofactor evidence="1">
        <name>a divalent metal cation</name>
        <dbReference type="ChEBI" id="CHEBI:60240"/>
    </cofactor>
</comment>
<reference evidence="4" key="2">
    <citation type="submission" date="2020-11" db="EMBL/GenBank/DDBJ databases">
        <authorList>
            <person name="McCartney M.A."/>
            <person name="Auch B."/>
            <person name="Kono T."/>
            <person name="Mallez S."/>
            <person name="Becker A."/>
            <person name="Gohl D.M."/>
            <person name="Silverstein K.A.T."/>
            <person name="Koren S."/>
            <person name="Bechman K.B."/>
            <person name="Herman A."/>
            <person name="Abrahante J.E."/>
            <person name="Garbe J."/>
        </authorList>
    </citation>
    <scope>NUCLEOTIDE SEQUENCE</scope>
    <source>
        <strain evidence="4">Duluth1</strain>
        <tissue evidence="4">Whole animal</tissue>
    </source>
</reference>
<evidence type="ECO:0000256" key="1">
    <source>
        <dbReference type="ARBA" id="ARBA00001968"/>
    </source>
</evidence>
<dbReference type="Proteomes" id="UP000828390">
    <property type="component" value="Unassembled WGS sequence"/>
</dbReference>
<dbReference type="InterPro" id="IPR027806">
    <property type="entry name" value="HARBI1_dom"/>
</dbReference>
<dbReference type="GO" id="GO:0046872">
    <property type="term" value="F:metal ion binding"/>
    <property type="evidence" value="ECO:0007669"/>
    <property type="project" value="UniProtKB-KW"/>
</dbReference>
<evidence type="ECO:0000259" key="3">
    <source>
        <dbReference type="Pfam" id="PF13359"/>
    </source>
</evidence>
<proteinExistence type="predicted"/>
<evidence type="ECO:0000313" key="4">
    <source>
        <dbReference type="EMBL" id="KAH3773342.1"/>
    </source>
</evidence>
<keyword evidence="5" id="KW-1185">Reference proteome</keyword>
<evidence type="ECO:0000256" key="2">
    <source>
        <dbReference type="ARBA" id="ARBA00022723"/>
    </source>
</evidence>
<keyword evidence="2" id="KW-0479">Metal-binding</keyword>
<gene>
    <name evidence="4" type="ORF">DPMN_174701</name>
</gene>
<organism evidence="4 5">
    <name type="scientific">Dreissena polymorpha</name>
    <name type="common">Zebra mussel</name>
    <name type="synonym">Mytilus polymorpha</name>
    <dbReference type="NCBI Taxonomy" id="45954"/>
    <lineage>
        <taxon>Eukaryota</taxon>
        <taxon>Metazoa</taxon>
        <taxon>Spiralia</taxon>
        <taxon>Lophotrochozoa</taxon>
        <taxon>Mollusca</taxon>
        <taxon>Bivalvia</taxon>
        <taxon>Autobranchia</taxon>
        <taxon>Heteroconchia</taxon>
        <taxon>Euheterodonta</taxon>
        <taxon>Imparidentia</taxon>
        <taxon>Neoheterodontei</taxon>
        <taxon>Myida</taxon>
        <taxon>Dreissenoidea</taxon>
        <taxon>Dreissenidae</taxon>
        <taxon>Dreissena</taxon>
    </lineage>
</organism>
<protein>
    <recommendedName>
        <fullName evidence="3">DDE Tnp4 domain-containing protein</fullName>
    </recommendedName>
</protein>
<accession>A0A9D4E7Y9</accession>